<feature type="compositionally biased region" description="Polar residues" evidence="1">
    <location>
        <begin position="110"/>
        <end position="125"/>
    </location>
</feature>
<keyword evidence="3" id="KW-1185">Reference proteome</keyword>
<feature type="region of interest" description="Disordered" evidence="1">
    <location>
        <begin position="110"/>
        <end position="129"/>
    </location>
</feature>
<dbReference type="AlphaFoldDB" id="A0A8J8T3M3"/>
<protein>
    <submittedName>
        <fullName evidence="2">Uncharacterized protein</fullName>
    </submittedName>
</protein>
<name>A0A8J8T3M3_HALGN</name>
<dbReference type="InterPro" id="IPR043472">
    <property type="entry name" value="Macro_dom-like"/>
</dbReference>
<dbReference type="EMBL" id="RRYP01006735">
    <property type="protein sequence ID" value="TNV80989.1"/>
    <property type="molecule type" value="Genomic_DNA"/>
</dbReference>
<evidence type="ECO:0000313" key="2">
    <source>
        <dbReference type="EMBL" id="TNV80989.1"/>
    </source>
</evidence>
<gene>
    <name evidence="2" type="ORF">FGO68_gene2296</name>
</gene>
<proteinExistence type="predicted"/>
<accession>A0A8J8T3M3</accession>
<sequence>MEIRANLSAQSPQVVEGYLFTHPDYQQIGLLLQELSHNIELQFQQLKRLGVPLYFSNSLLKLAEQLEGQLLKGRSYYGVELDPGKLGKLNEVEQMRISVCQSSKSNLASNKDISNYDQSSAQDSYKQQEGKSIKTSKLLIISKEINKRMTENRRMYVDTQSDFQRSIQSKLQQEEEDKLLLEDLLKQQRLKENIKHASSKYQQKTNLPQKPFDMPNLKPIVNAPVTKVQILPYKQSVEVGPIYNLKYDGWLSIQLMMGNLLEQRVDCIVYTANSYLSLARGLGGKIAKYGGKQVNEQC</sequence>
<dbReference type="Proteomes" id="UP000785679">
    <property type="component" value="Unassembled WGS sequence"/>
</dbReference>
<dbReference type="SUPFAM" id="SSF52949">
    <property type="entry name" value="Macro domain-like"/>
    <property type="match status" value="1"/>
</dbReference>
<organism evidence="2 3">
    <name type="scientific">Halteria grandinella</name>
    <dbReference type="NCBI Taxonomy" id="5974"/>
    <lineage>
        <taxon>Eukaryota</taxon>
        <taxon>Sar</taxon>
        <taxon>Alveolata</taxon>
        <taxon>Ciliophora</taxon>
        <taxon>Intramacronucleata</taxon>
        <taxon>Spirotrichea</taxon>
        <taxon>Stichotrichia</taxon>
        <taxon>Sporadotrichida</taxon>
        <taxon>Halteriidae</taxon>
        <taxon>Halteria</taxon>
    </lineage>
</organism>
<reference evidence="2" key="1">
    <citation type="submission" date="2019-06" db="EMBL/GenBank/DDBJ databases">
        <authorList>
            <person name="Zheng W."/>
        </authorList>
    </citation>
    <scope>NUCLEOTIDE SEQUENCE</scope>
    <source>
        <strain evidence="2">QDHG01</strain>
    </source>
</reference>
<comment type="caution">
    <text evidence="2">The sequence shown here is derived from an EMBL/GenBank/DDBJ whole genome shotgun (WGS) entry which is preliminary data.</text>
</comment>
<evidence type="ECO:0000313" key="3">
    <source>
        <dbReference type="Proteomes" id="UP000785679"/>
    </source>
</evidence>
<dbReference type="Gene3D" id="3.40.220.10">
    <property type="entry name" value="Leucine Aminopeptidase, subunit E, domain 1"/>
    <property type="match status" value="1"/>
</dbReference>
<evidence type="ECO:0000256" key="1">
    <source>
        <dbReference type="SAM" id="MobiDB-lite"/>
    </source>
</evidence>